<evidence type="ECO:0000313" key="2">
    <source>
        <dbReference type="EMBL" id="KAG6369729.1"/>
    </source>
</evidence>
<gene>
    <name evidence="2" type="ORF">JVT61DRAFT_13598</name>
</gene>
<feature type="region of interest" description="Disordered" evidence="1">
    <location>
        <begin position="35"/>
        <end position="108"/>
    </location>
</feature>
<evidence type="ECO:0000256" key="1">
    <source>
        <dbReference type="SAM" id="MobiDB-lite"/>
    </source>
</evidence>
<feature type="compositionally biased region" description="Low complexity" evidence="1">
    <location>
        <begin position="57"/>
        <end position="68"/>
    </location>
</feature>
<dbReference type="EMBL" id="JAGFBS010000067">
    <property type="protein sequence ID" value="KAG6369729.1"/>
    <property type="molecule type" value="Genomic_DNA"/>
</dbReference>
<accession>A0A8I2YDB1</accession>
<proteinExistence type="predicted"/>
<dbReference type="AlphaFoldDB" id="A0A8I2YDB1"/>
<comment type="caution">
    <text evidence="2">The sequence shown here is derived from an EMBL/GenBank/DDBJ whole genome shotgun (WGS) entry which is preliminary data.</text>
</comment>
<reference evidence="2" key="1">
    <citation type="submission" date="2021-03" db="EMBL/GenBank/DDBJ databases">
        <title>Evolutionary innovations through gain and loss of genes in the ectomycorrhizal Boletales.</title>
        <authorList>
            <person name="Wu G."/>
            <person name="Miyauchi S."/>
            <person name="Morin E."/>
            <person name="Yang Z.-L."/>
            <person name="Xu J."/>
            <person name="Martin F.M."/>
        </authorList>
    </citation>
    <scope>NUCLEOTIDE SEQUENCE</scope>
    <source>
        <strain evidence="2">BR01</strain>
    </source>
</reference>
<dbReference type="Proteomes" id="UP000683000">
    <property type="component" value="Unassembled WGS sequence"/>
</dbReference>
<keyword evidence="3" id="KW-1185">Reference proteome</keyword>
<dbReference type="OrthoDB" id="2688210at2759"/>
<evidence type="ECO:0000313" key="3">
    <source>
        <dbReference type="Proteomes" id="UP000683000"/>
    </source>
</evidence>
<protein>
    <submittedName>
        <fullName evidence="2">Uncharacterized protein</fullName>
    </submittedName>
</protein>
<sequence length="296" mass="33796">MDEENPMPDFADDEARPLREALRLAFGWDEDQAIQHLDATWRNNQEVPEPRDPPPGNNQAPPQGGPPQVRRDELAQQPEQPEQPQEKKKPTIADFEEDEPPPNTIASRPSQYALQKIAAFEYVELWYFMREGCFEATKQSHSQADDAFGLLATNEVLTLRPVASVKASRNAKADHELSLTEILQARTSFLEHLKEAGWPNKHISALFTFFWMLESHPFHLSMRRGDHILAMYAAKVRQHWHDKLKLGGAFNIAKINDTLLQQVTTEVNDEVLGKVSTSPLKHLLYSRALYLHCLSF</sequence>
<organism evidence="2 3">
    <name type="scientific">Boletus reticuloceps</name>
    <dbReference type="NCBI Taxonomy" id="495285"/>
    <lineage>
        <taxon>Eukaryota</taxon>
        <taxon>Fungi</taxon>
        <taxon>Dikarya</taxon>
        <taxon>Basidiomycota</taxon>
        <taxon>Agaricomycotina</taxon>
        <taxon>Agaricomycetes</taxon>
        <taxon>Agaricomycetidae</taxon>
        <taxon>Boletales</taxon>
        <taxon>Boletineae</taxon>
        <taxon>Boletaceae</taxon>
        <taxon>Boletoideae</taxon>
        <taxon>Boletus</taxon>
    </lineage>
</organism>
<name>A0A8I2YDB1_9AGAM</name>